<keyword evidence="4 6" id="KW-1133">Transmembrane helix</keyword>
<keyword evidence="3 6" id="KW-0812">Transmembrane</keyword>
<dbReference type="AlphaFoldDB" id="A0A1D3TUE3"/>
<keyword evidence="2" id="KW-1003">Cell membrane</keyword>
<sequence>MKNIWKRFSRELGIIIALILLMAIFGIIEPLYLTPTNLMDIVDQTVINGLLAVGITLVIITGGIDLTVGSTMAIVIVAIGKLLVSGLHPWAAVLLGILFGFVLGALNGFLIAKMHLQPFIATMGMMSVYRGIAYLVTGGWPVLNIPQSFRTMMDGDILGSVPSSVIILLIVSAVGYVLLKHTKFGTYLYSMGSNEEATRLSGVNVDYNKIMAYGLCGVATALAGMVMLAKLGTGEPAAGQGYELNAIAAAAVGGTSLSGGKGSIFGTFFGAILLQALKIGLVVCGVDTFWQYIATGVIIIAAVYLDIIQGQIKNWKLKRQ</sequence>
<evidence type="ECO:0000313" key="7">
    <source>
        <dbReference type="EMBL" id="SCP97644.1"/>
    </source>
</evidence>
<evidence type="ECO:0000256" key="4">
    <source>
        <dbReference type="ARBA" id="ARBA00022989"/>
    </source>
</evidence>
<feature type="transmembrane region" description="Helical" evidence="6">
    <location>
        <begin position="118"/>
        <end position="136"/>
    </location>
</feature>
<dbReference type="OrthoDB" id="9789111at2"/>
<evidence type="ECO:0000313" key="8">
    <source>
        <dbReference type="Proteomes" id="UP000199315"/>
    </source>
</evidence>
<evidence type="ECO:0000256" key="5">
    <source>
        <dbReference type="ARBA" id="ARBA00023136"/>
    </source>
</evidence>
<dbReference type="STRING" id="1619234.SAMN05421730_101264"/>
<dbReference type="Proteomes" id="UP000199315">
    <property type="component" value="Unassembled WGS sequence"/>
</dbReference>
<evidence type="ECO:0000256" key="1">
    <source>
        <dbReference type="ARBA" id="ARBA00004651"/>
    </source>
</evidence>
<dbReference type="GO" id="GO:0005886">
    <property type="term" value="C:plasma membrane"/>
    <property type="evidence" value="ECO:0007669"/>
    <property type="project" value="UniProtKB-SubCell"/>
</dbReference>
<feature type="transmembrane region" description="Helical" evidence="6">
    <location>
        <begin position="210"/>
        <end position="229"/>
    </location>
</feature>
<feature type="transmembrane region" description="Helical" evidence="6">
    <location>
        <begin position="91"/>
        <end position="112"/>
    </location>
</feature>
<feature type="transmembrane region" description="Helical" evidence="6">
    <location>
        <begin position="53"/>
        <end position="79"/>
    </location>
</feature>
<dbReference type="EMBL" id="FMKA01000012">
    <property type="protein sequence ID" value="SCP97644.1"/>
    <property type="molecule type" value="Genomic_DNA"/>
</dbReference>
<proteinExistence type="predicted"/>
<dbReference type="CDD" id="cd06579">
    <property type="entry name" value="TM_PBP1_transp_AraH_like"/>
    <property type="match status" value="1"/>
</dbReference>
<protein>
    <submittedName>
        <fullName evidence="7">Ribose transport system permease protein</fullName>
    </submittedName>
</protein>
<name>A0A1D3TUE3_9FIRM</name>
<keyword evidence="5 6" id="KW-0472">Membrane</keyword>
<dbReference type="Pfam" id="PF02653">
    <property type="entry name" value="BPD_transp_2"/>
    <property type="match status" value="1"/>
</dbReference>
<reference evidence="7 8" key="1">
    <citation type="submission" date="2016-09" db="EMBL/GenBank/DDBJ databases">
        <authorList>
            <person name="Capua I."/>
            <person name="De Benedictis P."/>
            <person name="Joannis T."/>
            <person name="Lombin L.H."/>
            <person name="Cattoli G."/>
        </authorList>
    </citation>
    <scope>NUCLEOTIDE SEQUENCE [LARGE SCALE GENOMIC DNA]</scope>
    <source>
        <strain evidence="7 8">GluBS11</strain>
    </source>
</reference>
<organism evidence="7 8">
    <name type="scientific">Anaerobium acetethylicum</name>
    <dbReference type="NCBI Taxonomy" id="1619234"/>
    <lineage>
        <taxon>Bacteria</taxon>
        <taxon>Bacillati</taxon>
        <taxon>Bacillota</taxon>
        <taxon>Clostridia</taxon>
        <taxon>Lachnospirales</taxon>
        <taxon>Lachnospiraceae</taxon>
        <taxon>Anaerobium</taxon>
    </lineage>
</organism>
<feature type="transmembrane region" description="Helical" evidence="6">
    <location>
        <begin position="289"/>
        <end position="308"/>
    </location>
</feature>
<comment type="subcellular location">
    <subcellularLocation>
        <location evidence="1">Cell membrane</location>
        <topology evidence="1">Multi-pass membrane protein</topology>
    </subcellularLocation>
</comment>
<feature type="transmembrane region" description="Helical" evidence="6">
    <location>
        <begin position="157"/>
        <end position="179"/>
    </location>
</feature>
<accession>A0A1D3TUE3</accession>
<gene>
    <name evidence="7" type="ORF">SAMN05421730_101264</name>
</gene>
<feature type="transmembrane region" description="Helical" evidence="6">
    <location>
        <begin position="12"/>
        <end position="33"/>
    </location>
</feature>
<dbReference type="PANTHER" id="PTHR32196">
    <property type="entry name" value="ABC TRANSPORTER PERMEASE PROTEIN YPHD-RELATED-RELATED"/>
    <property type="match status" value="1"/>
</dbReference>
<evidence type="ECO:0000256" key="6">
    <source>
        <dbReference type="SAM" id="Phobius"/>
    </source>
</evidence>
<keyword evidence="8" id="KW-1185">Reference proteome</keyword>
<evidence type="ECO:0000256" key="3">
    <source>
        <dbReference type="ARBA" id="ARBA00022692"/>
    </source>
</evidence>
<evidence type="ECO:0000256" key="2">
    <source>
        <dbReference type="ARBA" id="ARBA00022475"/>
    </source>
</evidence>
<dbReference type="RefSeq" id="WP_091233972.1">
    <property type="nucleotide sequence ID" value="NZ_FMKA01000012.1"/>
</dbReference>
<dbReference type="GO" id="GO:0022857">
    <property type="term" value="F:transmembrane transporter activity"/>
    <property type="evidence" value="ECO:0007669"/>
    <property type="project" value="InterPro"/>
</dbReference>
<dbReference type="InterPro" id="IPR001851">
    <property type="entry name" value="ABC_transp_permease"/>
</dbReference>